<keyword evidence="1" id="KW-0378">Hydrolase</keyword>
<dbReference type="Proteomes" id="UP000682782">
    <property type="component" value="Chromosome"/>
</dbReference>
<keyword evidence="1" id="KW-0255">Endonuclease</keyword>
<keyword evidence="1" id="KW-0540">Nuclease</keyword>
<name>A0AC61MY17_9FIRM</name>
<reference evidence="1" key="1">
    <citation type="submission" date="2021-01" db="EMBL/GenBank/DDBJ databases">
        <title>Complete genome sequence of Clostridiales bacterium R-7.</title>
        <authorList>
            <person name="Mahoney-Kurpe S.C."/>
            <person name="Palevich N."/>
            <person name="Koike S."/>
            <person name="Moon C.D."/>
            <person name="Attwood G.T."/>
        </authorList>
    </citation>
    <scope>NUCLEOTIDE SEQUENCE</scope>
    <source>
        <strain evidence="1">R-7</strain>
    </source>
</reference>
<keyword evidence="2" id="KW-1185">Reference proteome</keyword>
<organism evidence="1 2">
    <name type="scientific">Aristaeella hokkaidonensis</name>
    <dbReference type="NCBI Taxonomy" id="3046382"/>
    <lineage>
        <taxon>Bacteria</taxon>
        <taxon>Bacillati</taxon>
        <taxon>Bacillota</taxon>
        <taxon>Clostridia</taxon>
        <taxon>Eubacteriales</taxon>
        <taxon>Aristaeellaceae</taxon>
        <taxon>Aristaeella</taxon>
    </lineage>
</organism>
<proteinExistence type="predicted"/>
<sequence length="356" mass="39182">MKIVGKILKALLCIVGILILLLLLAVGVFTVAEYRPADTEVIIAQQETEAVLETGRPLTIVSWNCGYGALGDNADFFMDGGSSVYTADQARVESNLAGIRDALKTLNPDFLILQEVDINSARSHGLDERAVLRETLPGASESFAYNFNTLFVPYPIPPMGHVESGLYTLSAAVPGSSARISLPVPFSWPIRLFNLKRCLLVSRFPVKDSDRELVLINLHLEAYDDGEGKEAQARQLTALMQEEYAKGNYVIAGGDFNQRFTNIDQSAYPVYEGMWQPGVIDAASFGSDFTLLMDNSFPTCRSLDRAYAGADKEGFQFYLIDGFIVSANVHAESVETLDYGFTCTDHNPVRMIFTLE</sequence>
<accession>A0AC61MY17</accession>
<dbReference type="EMBL" id="CP068393">
    <property type="protein sequence ID" value="QUC67817.1"/>
    <property type="molecule type" value="Genomic_DNA"/>
</dbReference>
<gene>
    <name evidence="1" type="ORF">JYE49_03705</name>
</gene>
<evidence type="ECO:0000313" key="2">
    <source>
        <dbReference type="Proteomes" id="UP000682782"/>
    </source>
</evidence>
<protein>
    <submittedName>
        <fullName evidence="1">Endonuclease</fullName>
    </submittedName>
</protein>
<evidence type="ECO:0000313" key="1">
    <source>
        <dbReference type="EMBL" id="QUC67817.1"/>
    </source>
</evidence>